<feature type="signal peptide" evidence="1">
    <location>
        <begin position="1"/>
        <end position="30"/>
    </location>
</feature>
<reference evidence="3" key="1">
    <citation type="submission" date="2017-09" db="EMBL/GenBank/DDBJ databases">
        <title>Brachybacterium sp. VM2412.</title>
        <authorList>
            <person name="Tak E.J."/>
            <person name="Bae J.-W."/>
        </authorList>
    </citation>
    <scope>NUCLEOTIDE SEQUENCE [LARGE SCALE GENOMIC DNA]</scope>
    <source>
        <strain evidence="3">VM2412</strain>
    </source>
</reference>
<accession>A0A291GKK4</accession>
<dbReference type="EMBL" id="CP023563">
    <property type="protein sequence ID" value="ATG50718.1"/>
    <property type="molecule type" value="Genomic_DNA"/>
</dbReference>
<evidence type="ECO:0000313" key="3">
    <source>
        <dbReference type="Proteomes" id="UP000218165"/>
    </source>
</evidence>
<name>A0A291GKK4_9MICO</name>
<dbReference type="PROSITE" id="PS51257">
    <property type="entry name" value="PROKAR_LIPOPROTEIN"/>
    <property type="match status" value="1"/>
</dbReference>
<gene>
    <name evidence="2" type="ORF">CFK38_03675</name>
</gene>
<keyword evidence="1" id="KW-0732">Signal</keyword>
<dbReference type="KEGG" id="brz:CFK38_03675"/>
<dbReference type="Proteomes" id="UP000218165">
    <property type="component" value="Chromosome"/>
</dbReference>
<evidence type="ECO:0000313" key="2">
    <source>
        <dbReference type="EMBL" id="ATG50718.1"/>
    </source>
</evidence>
<protein>
    <recommendedName>
        <fullName evidence="4">DUF4333 domain-containing protein</fullName>
    </recommendedName>
</protein>
<keyword evidence="3" id="KW-1185">Reference proteome</keyword>
<sequence length="175" mass="18395">MLRRGTALQCRRSVLLSGAVVGLAVLTACAREEPIGEGKTVSRSPLGPQQAREEITSLLDDAQYALDEEFAGLSWEESSSETTGPVDAGCRLTLPARRCDRYLGLDSADHATIEAVLSRALEAHGLPAAPRPAGGTGGWLTTSSSGEGITLGFRAKGFTELTVHVDLAVNCEDVD</sequence>
<feature type="chain" id="PRO_5012787357" description="DUF4333 domain-containing protein" evidence="1">
    <location>
        <begin position="31"/>
        <end position="175"/>
    </location>
</feature>
<organism evidence="2 3">
    <name type="scientific">Brachybacterium vulturis</name>
    <dbReference type="NCBI Taxonomy" id="2017484"/>
    <lineage>
        <taxon>Bacteria</taxon>
        <taxon>Bacillati</taxon>
        <taxon>Actinomycetota</taxon>
        <taxon>Actinomycetes</taxon>
        <taxon>Micrococcales</taxon>
        <taxon>Dermabacteraceae</taxon>
        <taxon>Brachybacterium</taxon>
    </lineage>
</organism>
<evidence type="ECO:0000256" key="1">
    <source>
        <dbReference type="SAM" id="SignalP"/>
    </source>
</evidence>
<dbReference type="AlphaFoldDB" id="A0A291GKK4"/>
<evidence type="ECO:0008006" key="4">
    <source>
        <dbReference type="Google" id="ProtNLM"/>
    </source>
</evidence>
<proteinExistence type="predicted"/>